<keyword evidence="1" id="KW-0853">WD repeat</keyword>
<dbReference type="Gene3D" id="2.130.10.10">
    <property type="entry name" value="YVTN repeat-like/Quinoprotein amine dehydrogenase"/>
    <property type="match status" value="1"/>
</dbReference>
<keyword evidence="3" id="KW-1185">Reference proteome</keyword>
<dbReference type="InterPro" id="IPR015943">
    <property type="entry name" value="WD40/YVTN_repeat-like_dom_sf"/>
</dbReference>
<dbReference type="PROSITE" id="PS50082">
    <property type="entry name" value="WD_REPEATS_2"/>
    <property type="match status" value="1"/>
</dbReference>
<proteinExistence type="predicted"/>
<dbReference type="GO" id="GO:0000109">
    <property type="term" value="C:nucleotide-excision repair complex"/>
    <property type="evidence" value="ECO:0007669"/>
    <property type="project" value="TreeGrafter"/>
</dbReference>
<accession>A0A5K4F7D5</accession>
<evidence type="ECO:0000256" key="2">
    <source>
        <dbReference type="SAM" id="MobiDB-lite"/>
    </source>
</evidence>
<dbReference type="GO" id="GO:0000209">
    <property type="term" value="P:protein polyubiquitination"/>
    <property type="evidence" value="ECO:0007669"/>
    <property type="project" value="TreeGrafter"/>
</dbReference>
<dbReference type="AlphaFoldDB" id="A0A5K4F7D5"/>
<dbReference type="SUPFAM" id="SSF50978">
    <property type="entry name" value="WD40 repeat-like"/>
    <property type="match status" value="1"/>
</dbReference>
<dbReference type="PANTHER" id="PTHR46202">
    <property type="entry name" value="DNA EXCISION REPAIR PROTEIN ERCC-8"/>
    <property type="match status" value="1"/>
</dbReference>
<reference evidence="4" key="2">
    <citation type="submission" date="2019-11" db="UniProtKB">
        <authorList>
            <consortium name="WormBaseParasite"/>
        </authorList>
    </citation>
    <scope>IDENTIFICATION</scope>
    <source>
        <strain evidence="4">Puerto Rican</strain>
    </source>
</reference>
<evidence type="ECO:0000256" key="1">
    <source>
        <dbReference type="PROSITE-ProRule" id="PRU00221"/>
    </source>
</evidence>
<dbReference type="WBParaSite" id="Smp_322700.2">
    <property type="protein sequence ID" value="Smp_322700.2"/>
    <property type="gene ID" value="Smp_322700"/>
</dbReference>
<protein>
    <submittedName>
        <fullName evidence="4">WD_REPEATS_REGION domain-containing protein</fullName>
    </submittedName>
</protein>
<dbReference type="GO" id="GO:0043161">
    <property type="term" value="P:proteasome-mediated ubiquitin-dependent protein catabolic process"/>
    <property type="evidence" value="ECO:0007669"/>
    <property type="project" value="TreeGrafter"/>
</dbReference>
<dbReference type="GO" id="GO:0031464">
    <property type="term" value="C:Cul4A-RING E3 ubiquitin ligase complex"/>
    <property type="evidence" value="ECO:0007669"/>
    <property type="project" value="TreeGrafter"/>
</dbReference>
<evidence type="ECO:0000313" key="4">
    <source>
        <dbReference type="WBParaSite" id="Smp_322700.2"/>
    </source>
</evidence>
<organism evidence="3 4">
    <name type="scientific">Schistosoma mansoni</name>
    <name type="common">Blood fluke</name>
    <dbReference type="NCBI Taxonomy" id="6183"/>
    <lineage>
        <taxon>Eukaryota</taxon>
        <taxon>Metazoa</taxon>
        <taxon>Spiralia</taxon>
        <taxon>Lophotrochozoa</taxon>
        <taxon>Platyhelminthes</taxon>
        <taxon>Trematoda</taxon>
        <taxon>Digenea</taxon>
        <taxon>Strigeidida</taxon>
        <taxon>Schistosomatoidea</taxon>
        <taxon>Schistosomatidae</taxon>
        <taxon>Schistosoma</taxon>
    </lineage>
</organism>
<evidence type="ECO:0000313" key="3">
    <source>
        <dbReference type="Proteomes" id="UP000008854"/>
    </source>
</evidence>
<dbReference type="GO" id="GO:0006283">
    <property type="term" value="P:transcription-coupled nucleotide-excision repair"/>
    <property type="evidence" value="ECO:0007669"/>
    <property type="project" value="InterPro"/>
</dbReference>
<dbReference type="InterPro" id="IPR001680">
    <property type="entry name" value="WD40_rpt"/>
</dbReference>
<dbReference type="InterPro" id="IPR042238">
    <property type="entry name" value="Rad28/ERCC8/Ckn1/ATCSA-1"/>
</dbReference>
<name>A0A5K4F7D5_SCHMA</name>
<dbReference type="Proteomes" id="UP000008854">
    <property type="component" value="Unassembled WGS sequence"/>
</dbReference>
<dbReference type="PANTHER" id="PTHR46202:SF1">
    <property type="entry name" value="DNA EXCISION REPAIR PROTEIN ERCC-8"/>
    <property type="match status" value="1"/>
</dbReference>
<dbReference type="STRING" id="6183.A0A5K4F7D5"/>
<feature type="compositionally biased region" description="Low complexity" evidence="2">
    <location>
        <begin position="331"/>
        <end position="345"/>
    </location>
</feature>
<sequence>MSGLHHSLLNYKCQTTYLRRRIQDIDVDHGIAFSFESNTQLCDMTIDSVESRLLLVGSHDGHIYIFDVEDPSVWSLDSVRHTSIASVCNRTKSSGLMSKGSPLVCVQWYPVDSGLFISASANKMLGIWDTNRLECVTSVSFAQSLSWLSMSPVACSHNLIAVSLGPCSGESSGRAVLVDPLMGCTATTLLGSHSQSGLTQITWSPRAAYVVVTGGRDGRVLYWDIRFPTKPIYSLNKENDPQSDLGYSNEAIAHTGPVLGLKFSSDGLHLISWGGSGLTVNSASLRLWTPGPGDCDQSSHIPRLRPVNFGNIVLNSESDQLFDARNQTFTSSNSSGSGNQSPQSSVLPIRLDTTHGSIGDLWGASSLCIFVPVKNRLLISSASKYDTSTKIITRHFSKIRACVWNDRHLELYTCGADGNLFTWPILPLSSNNVIDDDQF</sequence>
<dbReference type="SMART" id="SM00320">
    <property type="entry name" value="WD40"/>
    <property type="match status" value="5"/>
</dbReference>
<feature type="region of interest" description="Disordered" evidence="2">
    <location>
        <begin position="327"/>
        <end position="346"/>
    </location>
</feature>
<feature type="repeat" description="WD" evidence="1">
    <location>
        <begin position="191"/>
        <end position="226"/>
    </location>
</feature>
<dbReference type="InterPro" id="IPR036322">
    <property type="entry name" value="WD40_repeat_dom_sf"/>
</dbReference>
<reference evidence="3" key="1">
    <citation type="journal article" date="2012" name="PLoS Negl. Trop. Dis.">
        <title>A systematically improved high quality genome and transcriptome of the human blood fluke Schistosoma mansoni.</title>
        <authorList>
            <person name="Protasio A.V."/>
            <person name="Tsai I.J."/>
            <person name="Babbage A."/>
            <person name="Nichol S."/>
            <person name="Hunt M."/>
            <person name="Aslett M.A."/>
            <person name="De Silva N."/>
            <person name="Velarde G.S."/>
            <person name="Anderson T.J."/>
            <person name="Clark R.C."/>
            <person name="Davidson C."/>
            <person name="Dillon G.P."/>
            <person name="Holroyd N.E."/>
            <person name="LoVerde P.T."/>
            <person name="Lloyd C."/>
            <person name="McQuillan J."/>
            <person name="Oliveira G."/>
            <person name="Otto T.D."/>
            <person name="Parker-Manuel S.J."/>
            <person name="Quail M.A."/>
            <person name="Wilson R.A."/>
            <person name="Zerlotini A."/>
            <person name="Dunne D.W."/>
            <person name="Berriman M."/>
        </authorList>
    </citation>
    <scope>NUCLEOTIDE SEQUENCE [LARGE SCALE GENOMIC DNA]</scope>
    <source>
        <strain evidence="3">Puerto Rican</strain>
    </source>
</reference>
<dbReference type="ExpressionAtlas" id="A0A5K4F7D5">
    <property type="expression patterns" value="baseline"/>
</dbReference>
<dbReference type="Pfam" id="PF00400">
    <property type="entry name" value="WD40"/>
    <property type="match status" value="1"/>
</dbReference>